<sequence>MEQNKEALLELTKHFIELINVDIDEKGRIRKKTIAELVEMYIDYHSANCNLIEPKTVIDCLVSSVICIGMVVALNRPMRNLGHPMRASALAVLTEYLCDTLEAIVTHCKEAETEATHEDK</sequence>
<protein>
    <submittedName>
        <fullName evidence="1">Uncharacterized protein</fullName>
    </submittedName>
</protein>
<name>A0A6N2YZD5_9FIRM</name>
<accession>A0A6N2YZD5</accession>
<proteinExistence type="predicted"/>
<evidence type="ECO:0000313" key="1">
    <source>
        <dbReference type="EMBL" id="VYT72261.1"/>
    </source>
</evidence>
<dbReference type="EMBL" id="CACRUX010000012">
    <property type="protein sequence ID" value="VYT72261.1"/>
    <property type="molecule type" value="Genomic_DNA"/>
</dbReference>
<dbReference type="AlphaFoldDB" id="A0A6N2YZD5"/>
<dbReference type="RefSeq" id="WP_021841128.1">
    <property type="nucleotide sequence ID" value="NZ_CACRUX010000012.1"/>
</dbReference>
<organism evidence="1">
    <name type="scientific">Veillonella ratti</name>
    <dbReference type="NCBI Taxonomy" id="103892"/>
    <lineage>
        <taxon>Bacteria</taxon>
        <taxon>Bacillati</taxon>
        <taxon>Bacillota</taxon>
        <taxon>Negativicutes</taxon>
        <taxon>Veillonellales</taxon>
        <taxon>Veillonellaceae</taxon>
        <taxon>Veillonella</taxon>
    </lineage>
</organism>
<reference evidence="1" key="1">
    <citation type="submission" date="2019-11" db="EMBL/GenBank/DDBJ databases">
        <authorList>
            <person name="Feng L."/>
        </authorList>
    </citation>
    <scope>NUCLEOTIDE SEQUENCE</scope>
    <source>
        <strain evidence="1">VrattiLFYP33</strain>
    </source>
</reference>
<gene>
    <name evidence="1" type="ORF">VRLFYP33_00369</name>
</gene>